<reference evidence="6" key="2">
    <citation type="submission" date="2025-08" db="UniProtKB">
        <authorList>
            <consortium name="RefSeq"/>
        </authorList>
    </citation>
    <scope>IDENTIFICATION</scope>
    <source>
        <strain evidence="6">S238N-H82</strain>
        <tissue evidence="6">Testes</tissue>
    </source>
</reference>
<keyword evidence="5" id="KW-1185">Reference proteome</keyword>
<dbReference type="InterPro" id="IPR050309">
    <property type="entry name" value="Type-B_Carboxylest/Lipase"/>
</dbReference>
<gene>
    <name evidence="6" type="primary">LOC118418632</name>
</gene>
<dbReference type="Gene3D" id="3.40.50.1820">
    <property type="entry name" value="alpha/beta hydrolase"/>
    <property type="match status" value="1"/>
</dbReference>
<dbReference type="FunFam" id="3.40.50.1820:FF:000128">
    <property type="entry name" value="Carboxylic ester hydrolase"/>
    <property type="match status" value="1"/>
</dbReference>
<dbReference type="InterPro" id="IPR029058">
    <property type="entry name" value="AB_hydrolase_fold"/>
</dbReference>
<evidence type="ECO:0000259" key="4">
    <source>
        <dbReference type="Pfam" id="PF00135"/>
    </source>
</evidence>
<dbReference type="OrthoDB" id="3200163at2759"/>
<dbReference type="InterPro" id="IPR019826">
    <property type="entry name" value="Carboxylesterase_B_AS"/>
</dbReference>
<dbReference type="OMA" id="KDTAPQM"/>
<dbReference type="PROSITE" id="PS00122">
    <property type="entry name" value="CARBOXYLESTERASE_B_1"/>
    <property type="match status" value="1"/>
</dbReference>
<dbReference type="Pfam" id="PF00135">
    <property type="entry name" value="COesterase"/>
    <property type="match status" value="1"/>
</dbReference>
<dbReference type="SUPFAM" id="SSF53474">
    <property type="entry name" value="alpha/beta-Hydrolases"/>
    <property type="match status" value="1"/>
</dbReference>
<dbReference type="GO" id="GO:0016787">
    <property type="term" value="F:hydrolase activity"/>
    <property type="evidence" value="ECO:0007669"/>
    <property type="project" value="UniProtKB-KW"/>
</dbReference>
<feature type="domain" description="Carboxylesterase type B" evidence="4">
    <location>
        <begin position="33"/>
        <end position="560"/>
    </location>
</feature>
<evidence type="ECO:0000313" key="6">
    <source>
        <dbReference type="RefSeq" id="XP_035680534.1"/>
    </source>
</evidence>
<evidence type="ECO:0000256" key="3">
    <source>
        <dbReference type="RuleBase" id="RU361235"/>
    </source>
</evidence>
<comment type="similarity">
    <text evidence="1 3">Belongs to the type-B carboxylesterase/lipase family.</text>
</comment>
<dbReference type="EC" id="3.1.1.-" evidence="3"/>
<evidence type="ECO:0000256" key="2">
    <source>
        <dbReference type="ARBA" id="ARBA00022801"/>
    </source>
</evidence>
<dbReference type="InterPro" id="IPR002018">
    <property type="entry name" value="CarbesteraseB"/>
</dbReference>
<evidence type="ECO:0000256" key="1">
    <source>
        <dbReference type="ARBA" id="ARBA00005964"/>
    </source>
</evidence>
<accession>A0A9J7LEI2</accession>
<dbReference type="AlphaFoldDB" id="A0A9J7LEI2"/>
<dbReference type="GeneID" id="118418632"/>
<dbReference type="KEGG" id="bfo:118418632"/>
<evidence type="ECO:0000313" key="5">
    <source>
        <dbReference type="Proteomes" id="UP000001554"/>
    </source>
</evidence>
<sequence length="601" mass="65744">MARKMSTCFRLVVPMILAALLGQRHAVYCQSPTPTVTTTYGDVRGTTVTVSSPTAASSTIFTFKGVPYAAPPVGNLRFRPPQPPTSWNDVLNATTFGPKCPQFITKLSDVFPNATIVDQLFSGANTTIDENCLHLNIYTPSLSGNSLPVMFWIHGGGFTGGSSDLYRGEALSVHQDVVVVTINYRLGVLGFLPTQLANATGNFGLLDQVRALEWVRDNIANFGGDPDKVTIFGESAGGISVSLLILSPLAEGLFRRAISESGVAITVPDEDAMLSITSSVGRSLNCTDDVNANMIDCIRSKSVESILTVPFSVYPVVDHHFLPEAPMALLQAGRFSKVDYLLGINNDEMGFILTLPLFPDLNNGMTHEQRFLGTSYLVDTVAMFAPKADKPGLINAILDEYSDPEVPDDPVSIRQQYFDSAKDYYFTAPTVSVANVQSAQSVKVYQYQFQHRPSVFWFKPPYVQADHGDEIMFVLGTPLVLIMPGVELFTEEEKKLSLDMMAYWANFARTGDPSNSAGAPTERPLVTWPRYTPDTPAYLQLRSEPAVGTALLKPEKLKFWNEVVPRYLAGDTASPAARFWGSYVYLVVGVALCVDVFAIQF</sequence>
<proteinExistence type="inferred from homology"/>
<protein>
    <recommendedName>
        <fullName evidence="3">Carboxylic ester hydrolase</fullName>
        <ecNumber evidence="3">3.1.1.-</ecNumber>
    </recommendedName>
</protein>
<keyword evidence="2 3" id="KW-0378">Hydrolase</keyword>
<dbReference type="Proteomes" id="UP000001554">
    <property type="component" value="Chromosome 6"/>
</dbReference>
<keyword evidence="3" id="KW-0732">Signal</keyword>
<dbReference type="PANTHER" id="PTHR11559">
    <property type="entry name" value="CARBOXYLESTERASE"/>
    <property type="match status" value="1"/>
</dbReference>
<feature type="chain" id="PRO_5039960883" description="Carboxylic ester hydrolase" evidence="3">
    <location>
        <begin position="30"/>
        <end position="601"/>
    </location>
</feature>
<dbReference type="CDD" id="cd00312">
    <property type="entry name" value="Esterase_lipase"/>
    <property type="match status" value="1"/>
</dbReference>
<dbReference type="RefSeq" id="XP_035680534.1">
    <property type="nucleotide sequence ID" value="XM_035824641.1"/>
</dbReference>
<name>A0A9J7LEI2_BRAFL</name>
<feature type="signal peptide" evidence="3">
    <location>
        <begin position="1"/>
        <end position="29"/>
    </location>
</feature>
<reference evidence="5" key="1">
    <citation type="journal article" date="2020" name="Nat. Ecol. Evol.">
        <title>Deeply conserved synteny resolves early events in vertebrate evolution.</title>
        <authorList>
            <person name="Simakov O."/>
            <person name="Marletaz F."/>
            <person name="Yue J.X."/>
            <person name="O'Connell B."/>
            <person name="Jenkins J."/>
            <person name="Brandt A."/>
            <person name="Calef R."/>
            <person name="Tung C.H."/>
            <person name="Huang T.K."/>
            <person name="Schmutz J."/>
            <person name="Satoh N."/>
            <person name="Yu J.K."/>
            <person name="Putnam N.H."/>
            <person name="Green R.E."/>
            <person name="Rokhsar D.S."/>
        </authorList>
    </citation>
    <scope>NUCLEOTIDE SEQUENCE [LARGE SCALE GENOMIC DNA]</scope>
    <source>
        <strain evidence="5">S238N-H82</strain>
    </source>
</reference>
<organism evidence="5 6">
    <name type="scientific">Branchiostoma floridae</name>
    <name type="common">Florida lancelet</name>
    <name type="synonym">Amphioxus</name>
    <dbReference type="NCBI Taxonomy" id="7739"/>
    <lineage>
        <taxon>Eukaryota</taxon>
        <taxon>Metazoa</taxon>
        <taxon>Chordata</taxon>
        <taxon>Cephalochordata</taxon>
        <taxon>Leptocardii</taxon>
        <taxon>Amphioxiformes</taxon>
        <taxon>Branchiostomatidae</taxon>
        <taxon>Branchiostoma</taxon>
    </lineage>
</organism>